<dbReference type="EMBL" id="CABVIH010000021">
    <property type="protein sequence ID" value="VVP27373.1"/>
    <property type="molecule type" value="Genomic_DNA"/>
</dbReference>
<evidence type="ECO:0000259" key="7">
    <source>
        <dbReference type="Pfam" id="PF13442"/>
    </source>
</evidence>
<evidence type="ECO:0000256" key="2">
    <source>
        <dbReference type="ARBA" id="ARBA00022617"/>
    </source>
</evidence>
<sequence length="129" mass="13946" precursor="true">MRARRFTEKPSLCFALMGCVFAMLLGGCGEEPKSPATYSEAATTRPADAELAQVYDNSCKLCHANPAAGAPLTGDRKAWEPRVMQGADTLLDHAINGYNGMPPMGMCMQCSQEQFLALIAFMSGQHIQQ</sequence>
<organism evidence="8 9">
    <name type="scientific">Pseudomonas fluorescens</name>
    <dbReference type="NCBI Taxonomy" id="294"/>
    <lineage>
        <taxon>Bacteria</taxon>
        <taxon>Pseudomonadati</taxon>
        <taxon>Pseudomonadota</taxon>
        <taxon>Gammaproteobacteria</taxon>
        <taxon>Pseudomonadales</taxon>
        <taxon>Pseudomonadaceae</taxon>
        <taxon>Pseudomonas</taxon>
    </lineage>
</organism>
<evidence type="ECO:0000313" key="9">
    <source>
        <dbReference type="Proteomes" id="UP000375525"/>
    </source>
</evidence>
<feature type="chain" id="PRO_5022739704" description="Cytochrome c domain-containing protein" evidence="6">
    <location>
        <begin position="23"/>
        <end position="129"/>
    </location>
</feature>
<dbReference type="Proteomes" id="UP000375525">
    <property type="component" value="Unassembled WGS sequence"/>
</dbReference>
<keyword evidence="6" id="KW-0732">Signal</keyword>
<keyword evidence="5" id="KW-0408">Iron</keyword>
<accession>A0A5E7MSJ0</accession>
<keyword evidence="4" id="KW-0249">Electron transport</keyword>
<dbReference type="FunFam" id="1.10.760.10:FF:000029">
    <property type="entry name" value="Cytochrome c5"/>
    <property type="match status" value="1"/>
</dbReference>
<evidence type="ECO:0000256" key="5">
    <source>
        <dbReference type="ARBA" id="ARBA00023004"/>
    </source>
</evidence>
<dbReference type="InterPro" id="IPR009056">
    <property type="entry name" value="Cyt_c-like_dom"/>
</dbReference>
<evidence type="ECO:0000256" key="1">
    <source>
        <dbReference type="ARBA" id="ARBA00022448"/>
    </source>
</evidence>
<dbReference type="PANTHER" id="PTHR40942:SF4">
    <property type="entry name" value="CYTOCHROME C5"/>
    <property type="match status" value="1"/>
</dbReference>
<keyword evidence="2" id="KW-0349">Heme</keyword>
<evidence type="ECO:0000256" key="4">
    <source>
        <dbReference type="ARBA" id="ARBA00022982"/>
    </source>
</evidence>
<dbReference type="InterPro" id="IPR002323">
    <property type="entry name" value="Cyt_CIE"/>
</dbReference>
<dbReference type="PANTHER" id="PTHR40942">
    <property type="match status" value="1"/>
</dbReference>
<evidence type="ECO:0000256" key="6">
    <source>
        <dbReference type="SAM" id="SignalP"/>
    </source>
</evidence>
<name>A0A5E7MSJ0_PSEFL</name>
<proteinExistence type="predicted"/>
<dbReference type="Pfam" id="PF13442">
    <property type="entry name" value="Cytochrome_CBB3"/>
    <property type="match status" value="1"/>
</dbReference>
<dbReference type="AlphaFoldDB" id="A0A5E7MSJ0"/>
<dbReference type="GO" id="GO:0020037">
    <property type="term" value="F:heme binding"/>
    <property type="evidence" value="ECO:0007669"/>
    <property type="project" value="InterPro"/>
</dbReference>
<protein>
    <recommendedName>
        <fullName evidence="7">Cytochrome c domain-containing protein</fullName>
    </recommendedName>
</protein>
<dbReference type="PROSITE" id="PS51257">
    <property type="entry name" value="PROKAR_LIPOPROTEIN"/>
    <property type="match status" value="1"/>
</dbReference>
<dbReference type="GO" id="GO:0009055">
    <property type="term" value="F:electron transfer activity"/>
    <property type="evidence" value="ECO:0007669"/>
    <property type="project" value="InterPro"/>
</dbReference>
<dbReference type="RefSeq" id="WP_412072324.1">
    <property type="nucleotide sequence ID" value="NZ_CABVIH010000021.1"/>
</dbReference>
<keyword evidence="1" id="KW-0813">Transport</keyword>
<dbReference type="GO" id="GO:0005506">
    <property type="term" value="F:iron ion binding"/>
    <property type="evidence" value="ECO:0007669"/>
    <property type="project" value="InterPro"/>
</dbReference>
<dbReference type="InterPro" id="IPR036909">
    <property type="entry name" value="Cyt_c-like_dom_sf"/>
</dbReference>
<feature type="signal peptide" evidence="6">
    <location>
        <begin position="1"/>
        <end position="22"/>
    </location>
</feature>
<reference evidence="8 9" key="1">
    <citation type="submission" date="2019-09" db="EMBL/GenBank/DDBJ databases">
        <authorList>
            <person name="Chandra G."/>
            <person name="Truman W A."/>
        </authorList>
    </citation>
    <scope>NUCLEOTIDE SEQUENCE [LARGE SCALE GENOMIC DNA]</scope>
    <source>
        <strain evidence="8">PS880</strain>
    </source>
</reference>
<gene>
    <name evidence="8" type="ORF">PS880_04155</name>
</gene>
<dbReference type="Gene3D" id="1.10.760.10">
    <property type="entry name" value="Cytochrome c-like domain"/>
    <property type="match status" value="1"/>
</dbReference>
<evidence type="ECO:0000313" key="8">
    <source>
        <dbReference type="EMBL" id="VVP27373.1"/>
    </source>
</evidence>
<dbReference type="PRINTS" id="PR00607">
    <property type="entry name" value="CYTCHROMECIE"/>
</dbReference>
<dbReference type="SUPFAM" id="SSF46626">
    <property type="entry name" value="Cytochrome c"/>
    <property type="match status" value="1"/>
</dbReference>
<keyword evidence="3" id="KW-0479">Metal-binding</keyword>
<evidence type="ECO:0000256" key="3">
    <source>
        <dbReference type="ARBA" id="ARBA00022723"/>
    </source>
</evidence>
<feature type="domain" description="Cytochrome c" evidence="7">
    <location>
        <begin position="48"/>
        <end position="122"/>
    </location>
</feature>